<dbReference type="EMBL" id="QEKH01000055">
    <property type="protein sequence ID" value="PVY32253.1"/>
    <property type="molecule type" value="Genomic_DNA"/>
</dbReference>
<dbReference type="RefSeq" id="WP_165833218.1">
    <property type="nucleotide sequence ID" value="NZ_CABMMC010000009.1"/>
</dbReference>
<dbReference type="AlphaFoldDB" id="A0A2U1ABX1"/>
<dbReference type="Proteomes" id="UP000245959">
    <property type="component" value="Unassembled WGS sequence"/>
</dbReference>
<gene>
    <name evidence="2" type="ORF">C8D82_15510</name>
    <name evidence="1" type="ORF">HF882_04285</name>
</gene>
<evidence type="ECO:0000313" key="2">
    <source>
        <dbReference type="EMBL" id="PVY32253.1"/>
    </source>
</evidence>
<dbReference type="Proteomes" id="UP000576225">
    <property type="component" value="Unassembled WGS sequence"/>
</dbReference>
<name>A0A2U1ABX1_9BACT</name>
<protein>
    <submittedName>
        <fullName evidence="2">Uncharacterized protein</fullName>
    </submittedName>
</protein>
<accession>A0A2U1ABX1</accession>
<proteinExistence type="predicted"/>
<reference evidence="1 4" key="2">
    <citation type="submission" date="2020-04" db="EMBL/GenBank/DDBJ databases">
        <authorList>
            <person name="Hitch T.C.A."/>
            <person name="Wylensek D."/>
            <person name="Clavel T."/>
        </authorList>
    </citation>
    <scope>NUCLEOTIDE SEQUENCE [LARGE SCALE GENOMIC DNA]</scope>
    <source>
        <strain evidence="1 4">COR2-253-APC-1A</strain>
    </source>
</reference>
<evidence type="ECO:0000313" key="4">
    <source>
        <dbReference type="Proteomes" id="UP000576225"/>
    </source>
</evidence>
<evidence type="ECO:0000313" key="1">
    <source>
        <dbReference type="EMBL" id="NMD85797.1"/>
    </source>
</evidence>
<evidence type="ECO:0000313" key="3">
    <source>
        <dbReference type="Proteomes" id="UP000245959"/>
    </source>
</evidence>
<dbReference type="EMBL" id="JABAEW010000005">
    <property type="protein sequence ID" value="NMD85797.1"/>
    <property type="molecule type" value="Genomic_DNA"/>
</dbReference>
<reference evidence="2 3" key="1">
    <citation type="submission" date="2018-04" db="EMBL/GenBank/DDBJ databases">
        <title>Genomic Encyclopedia of Type Strains, Phase IV (KMG-IV): sequencing the most valuable type-strain genomes for metagenomic binning, comparative biology and taxonomic classification.</title>
        <authorList>
            <person name="Goeker M."/>
        </authorList>
    </citation>
    <scope>NUCLEOTIDE SEQUENCE [LARGE SCALE GENOMIC DNA]</scope>
    <source>
        <strain evidence="2 3">DSM 14823</strain>
    </source>
</reference>
<sequence length="280" mass="32497">MTAEKSNQYYAKLQDIYEQTPVLIDIHSLLVTPSGISNDSPRRLLAAWGQNLISFLLLEITRKYPVLNMDMLSGKENEYLQKVSSFIESHIDSKSLFFNPHGLVDDSLVNEKLKEFPNPAPTGDEELIMIYQFIPRIASAISLPETVQWRFLYQLSVEWQQQLVLGKFLLFPRQATRELLETFMKGYQNKRQRHHWNAIRWGAEYNRYYQSYLAQGYTDMAARGKARRQFVTSHPYPKTAAELLEDQEYPGTTAAAMRRYHTAFLAAKSSSDVTEELIRK</sequence>
<keyword evidence="3" id="KW-1185">Reference proteome</keyword>
<comment type="caution">
    <text evidence="2">The sequence shown here is derived from an EMBL/GenBank/DDBJ whole genome shotgun (WGS) entry which is preliminary data.</text>
</comment>
<dbReference type="GeneID" id="78297583"/>
<organism evidence="2 3">
    <name type="scientific">Victivallis vadensis</name>
    <dbReference type="NCBI Taxonomy" id="172901"/>
    <lineage>
        <taxon>Bacteria</taxon>
        <taxon>Pseudomonadati</taxon>
        <taxon>Lentisphaerota</taxon>
        <taxon>Lentisphaeria</taxon>
        <taxon>Victivallales</taxon>
        <taxon>Victivallaceae</taxon>
        <taxon>Victivallis</taxon>
    </lineage>
</organism>